<evidence type="ECO:0000313" key="11">
    <source>
        <dbReference type="EMBL" id="CAD8047786.1"/>
    </source>
</evidence>
<evidence type="ECO:0000256" key="4">
    <source>
        <dbReference type="ARBA" id="ARBA00022737"/>
    </source>
</evidence>
<comment type="subcellular location">
    <subcellularLocation>
        <location evidence="10">Membrane</location>
        <topology evidence="10">Multi-pass membrane protein</topology>
    </subcellularLocation>
    <subcellularLocation>
        <location evidence="1">Mitochondrion inner membrane</location>
        <topology evidence="1">Multi-pass membrane protein</topology>
    </subcellularLocation>
</comment>
<keyword evidence="4" id="KW-0677">Repeat</keyword>
<dbReference type="Proteomes" id="UP000688137">
    <property type="component" value="Unassembled WGS sequence"/>
</dbReference>
<comment type="subunit">
    <text evidence="10">Monomer.</text>
</comment>
<dbReference type="GO" id="GO:0140021">
    <property type="term" value="P:mitochondrial ADP transmembrane transport"/>
    <property type="evidence" value="ECO:0007669"/>
    <property type="project" value="InterPro"/>
</dbReference>
<feature type="transmembrane region" description="Helical" evidence="10">
    <location>
        <begin position="160"/>
        <end position="179"/>
    </location>
</feature>
<dbReference type="PANTHER" id="PTHR45635:SF14">
    <property type="entry name" value="ADP_ATP TRANSLOCASE"/>
    <property type="match status" value="1"/>
</dbReference>
<dbReference type="GO" id="GO:1990544">
    <property type="term" value="P:mitochondrial ATP transmembrane transport"/>
    <property type="evidence" value="ECO:0007669"/>
    <property type="project" value="InterPro"/>
</dbReference>
<dbReference type="EMBL" id="CAJJDM010000009">
    <property type="protein sequence ID" value="CAD8047786.1"/>
    <property type="molecule type" value="Genomic_DNA"/>
</dbReference>
<accession>A0A8S1K658</accession>
<comment type="caution">
    <text evidence="10">Lacks conserved residue(s) required for the propagation of feature annotation.</text>
</comment>
<feature type="repeat" description="Solcar" evidence="8">
    <location>
        <begin position="199"/>
        <end position="286"/>
    </location>
</feature>
<comment type="caution">
    <text evidence="11">The sequence shown here is derived from an EMBL/GenBank/DDBJ whole genome shotgun (WGS) entry which is preliminary data.</text>
</comment>
<keyword evidence="7" id="KW-0496">Mitochondrion</keyword>
<keyword evidence="12" id="KW-1185">Reference proteome</keyword>
<dbReference type="InterPro" id="IPR002113">
    <property type="entry name" value="ADT_euk_type"/>
</dbReference>
<dbReference type="AlphaFoldDB" id="A0A8S1K658"/>
<keyword evidence="3 9" id="KW-0813">Transport</keyword>
<dbReference type="Pfam" id="PF00153">
    <property type="entry name" value="Mito_carr"/>
    <property type="match status" value="3"/>
</dbReference>
<evidence type="ECO:0000256" key="6">
    <source>
        <dbReference type="ARBA" id="ARBA00022989"/>
    </source>
</evidence>
<evidence type="ECO:0000256" key="7">
    <source>
        <dbReference type="ARBA" id="ARBA00023128"/>
    </source>
</evidence>
<evidence type="ECO:0000256" key="5">
    <source>
        <dbReference type="ARBA" id="ARBA00022792"/>
    </source>
</evidence>
<feature type="repeat" description="Solcar" evidence="8">
    <location>
        <begin position="7"/>
        <end position="96"/>
    </location>
</feature>
<dbReference type="PANTHER" id="PTHR45635">
    <property type="entry name" value="ADP,ATP CARRIER PROTEIN 1-RELATED-RELATED"/>
    <property type="match status" value="1"/>
</dbReference>
<reference evidence="11" key="1">
    <citation type="submission" date="2021-01" db="EMBL/GenBank/DDBJ databases">
        <authorList>
            <consortium name="Genoscope - CEA"/>
            <person name="William W."/>
        </authorList>
    </citation>
    <scope>NUCLEOTIDE SEQUENCE</scope>
</reference>
<evidence type="ECO:0000256" key="10">
    <source>
        <dbReference type="RuleBase" id="RU368008"/>
    </source>
</evidence>
<feature type="transmembrane region" description="Helical" evidence="10">
    <location>
        <begin position="199"/>
        <end position="222"/>
    </location>
</feature>
<name>A0A8S1K658_PARPR</name>
<dbReference type="OMA" id="MWRVEIN"/>
<proteinExistence type="inferred from homology"/>
<evidence type="ECO:0000256" key="3">
    <source>
        <dbReference type="ARBA" id="ARBA00022448"/>
    </source>
</evidence>
<keyword evidence="5" id="KW-0999">Mitochondrion inner membrane</keyword>
<evidence type="ECO:0000256" key="9">
    <source>
        <dbReference type="RuleBase" id="RU000488"/>
    </source>
</evidence>
<gene>
    <name evidence="11" type="ORF">PPRIM_AZ9-3.1.T0120096</name>
</gene>
<evidence type="ECO:0000313" key="12">
    <source>
        <dbReference type="Proteomes" id="UP000688137"/>
    </source>
</evidence>
<protein>
    <recommendedName>
        <fullName evidence="10">ADP/ATP translocase</fullName>
    </recommendedName>
    <alternativeName>
        <fullName evidence="10">ADP,ATP carrier protein</fullName>
    </alternativeName>
</protein>
<comment type="similarity">
    <text evidence="2 9">Belongs to the mitochondrial carrier (TC 2.A.29) family.</text>
</comment>
<dbReference type="PROSITE" id="PS50920">
    <property type="entry name" value="SOLCAR"/>
    <property type="match status" value="2"/>
</dbReference>
<feature type="transmembrane region" description="Helical" evidence="10">
    <location>
        <begin position="9"/>
        <end position="26"/>
    </location>
</feature>
<dbReference type="GO" id="GO:0005743">
    <property type="term" value="C:mitochondrial inner membrane"/>
    <property type="evidence" value="ECO:0007669"/>
    <property type="project" value="UniProtKB-SubCell"/>
</dbReference>
<keyword evidence="6 10" id="KW-1133">Transmembrane helix</keyword>
<dbReference type="GO" id="GO:0005471">
    <property type="term" value="F:ATP:ADP antiporter activity"/>
    <property type="evidence" value="ECO:0007669"/>
    <property type="project" value="UniProtKB-UniRule"/>
</dbReference>
<keyword evidence="8 10" id="KW-0472">Membrane</keyword>
<evidence type="ECO:0000256" key="2">
    <source>
        <dbReference type="ARBA" id="ARBA00006375"/>
    </source>
</evidence>
<evidence type="ECO:0000256" key="8">
    <source>
        <dbReference type="PROSITE-ProRule" id="PRU00282"/>
    </source>
</evidence>
<evidence type="ECO:0000256" key="1">
    <source>
        <dbReference type="ARBA" id="ARBA00004448"/>
    </source>
</evidence>
<organism evidence="11 12">
    <name type="scientific">Paramecium primaurelia</name>
    <dbReference type="NCBI Taxonomy" id="5886"/>
    <lineage>
        <taxon>Eukaryota</taxon>
        <taxon>Sar</taxon>
        <taxon>Alveolata</taxon>
        <taxon>Ciliophora</taxon>
        <taxon>Intramacronucleata</taxon>
        <taxon>Oligohymenophorea</taxon>
        <taxon>Peniculida</taxon>
        <taxon>Parameciidae</taxon>
        <taxon>Paramecium</taxon>
    </lineage>
</organism>
<sequence>MWRVEINNFLYSFLAGGASTGLIQLFQTPVDLMNLIIYSQNQNQPIPFVQRLFCYLQLLQEDGIITYLCKNGFQKIMRSALLSGVHFSVKDTLKSLFLSDHEVTKNTRKLFYGTLINGGISGIIGLLTVYFLDFQMIMQMNNAGPQSNRNTTRSNQIKQVFIGLGLSLPGVFVYRAFYFGCYDAGKQILWGKAVKQRKASFLFKFLLAYISTFIASSFSYPFDTIRRRIMMQQNTSGSKKIGIFGVIKQIIQKEGLSGFFKGNSITIGRYVNQSLALVLYDCFQKIILRI</sequence>
<comment type="function">
    <text evidence="10">Catalyzes the exchange of ADP and ATP across the membrane.</text>
</comment>
<dbReference type="InterPro" id="IPR018108">
    <property type="entry name" value="MCP_transmembrane"/>
</dbReference>
<feature type="transmembrane region" description="Helical" evidence="10">
    <location>
        <begin position="110"/>
        <end position="132"/>
    </location>
</feature>
<keyword evidence="8 9" id="KW-0812">Transmembrane</keyword>